<evidence type="ECO:0000313" key="2">
    <source>
        <dbReference type="Proteomes" id="UP001558613"/>
    </source>
</evidence>
<accession>A0ABR3M6U7</accession>
<sequence>MTLRRQQGNPLGFATDLWSLHRKISASERSHEDIRASWLLLRCVCVYVASSVLYPTPEGAGSMRPFLPDVCADTKPIISSARLLDTAYQEKERITQPLSQLPKINRTCSQHYRYSYLVPGASPRPC</sequence>
<dbReference type="Proteomes" id="UP001558613">
    <property type="component" value="Unassembled WGS sequence"/>
</dbReference>
<proteinExistence type="predicted"/>
<comment type="caution">
    <text evidence="1">The sequence shown here is derived from an EMBL/GenBank/DDBJ whole genome shotgun (WGS) entry which is preliminary data.</text>
</comment>
<dbReference type="EMBL" id="JAYMGO010000015">
    <property type="protein sequence ID" value="KAL1260842.1"/>
    <property type="molecule type" value="Genomic_DNA"/>
</dbReference>
<evidence type="ECO:0000313" key="1">
    <source>
        <dbReference type="EMBL" id="KAL1260842.1"/>
    </source>
</evidence>
<gene>
    <name evidence="1" type="ORF">QQF64_008669</name>
</gene>
<protein>
    <submittedName>
        <fullName evidence="1">Uncharacterized protein</fullName>
    </submittedName>
</protein>
<organism evidence="1 2">
    <name type="scientific">Cirrhinus molitorella</name>
    <name type="common">mud carp</name>
    <dbReference type="NCBI Taxonomy" id="172907"/>
    <lineage>
        <taxon>Eukaryota</taxon>
        <taxon>Metazoa</taxon>
        <taxon>Chordata</taxon>
        <taxon>Craniata</taxon>
        <taxon>Vertebrata</taxon>
        <taxon>Euteleostomi</taxon>
        <taxon>Actinopterygii</taxon>
        <taxon>Neopterygii</taxon>
        <taxon>Teleostei</taxon>
        <taxon>Ostariophysi</taxon>
        <taxon>Cypriniformes</taxon>
        <taxon>Cyprinidae</taxon>
        <taxon>Labeoninae</taxon>
        <taxon>Labeonini</taxon>
        <taxon>Cirrhinus</taxon>
    </lineage>
</organism>
<name>A0ABR3M6U7_9TELE</name>
<reference evidence="1 2" key="1">
    <citation type="submission" date="2023-09" db="EMBL/GenBank/DDBJ databases">
        <authorList>
            <person name="Wang M."/>
        </authorList>
    </citation>
    <scope>NUCLEOTIDE SEQUENCE [LARGE SCALE GENOMIC DNA]</scope>
    <source>
        <strain evidence="1">GT-2023</strain>
        <tissue evidence="1">Liver</tissue>
    </source>
</reference>
<keyword evidence="2" id="KW-1185">Reference proteome</keyword>